<keyword evidence="7 11" id="KW-0786">Thiamine pyrophosphate</keyword>
<feature type="domain" description="Thiamine pyrophosphate enzyme central" evidence="12">
    <location>
        <begin position="237"/>
        <end position="356"/>
    </location>
</feature>
<proteinExistence type="inferred from homology"/>
<evidence type="ECO:0000256" key="1">
    <source>
        <dbReference type="ARBA" id="ARBA00001964"/>
    </source>
</evidence>
<keyword evidence="5" id="KW-0210">Decarboxylase</keyword>
<dbReference type="SUPFAM" id="SSF52467">
    <property type="entry name" value="DHS-like NAD/FAD-binding domain"/>
    <property type="match status" value="1"/>
</dbReference>
<dbReference type="InterPro" id="IPR029035">
    <property type="entry name" value="DHS-like_NAD/FAD-binding_dom"/>
</dbReference>
<evidence type="ECO:0000256" key="8">
    <source>
        <dbReference type="ARBA" id="ARBA00023128"/>
    </source>
</evidence>
<evidence type="ECO:0000256" key="7">
    <source>
        <dbReference type="ARBA" id="ARBA00023052"/>
    </source>
</evidence>
<dbReference type="CDD" id="cd02005">
    <property type="entry name" value="TPP_PDC_IPDC"/>
    <property type="match status" value="1"/>
</dbReference>
<dbReference type="PIRSF" id="PIRSF036565">
    <property type="entry name" value="Pyruvt_ip_decrb"/>
    <property type="match status" value="1"/>
</dbReference>
<comment type="subcellular location">
    <subcellularLocation>
        <location evidence="2">Mitochondrion</location>
    </subcellularLocation>
</comment>
<keyword evidence="16" id="KW-1185">Reference proteome</keyword>
<dbReference type="InterPro" id="IPR029061">
    <property type="entry name" value="THDP-binding"/>
</dbReference>
<comment type="cofactor">
    <cofactor evidence="10">
        <name>Mg(2+)</name>
        <dbReference type="ChEBI" id="CHEBI:18420"/>
    </cofactor>
    <text evidence="10">Binds 1 Mg(2+) per subunit.</text>
</comment>
<evidence type="ECO:0000313" key="16">
    <source>
        <dbReference type="Proteomes" id="UP000054166"/>
    </source>
</evidence>
<dbReference type="GO" id="GO:0005634">
    <property type="term" value="C:nucleus"/>
    <property type="evidence" value="ECO:0007669"/>
    <property type="project" value="TreeGrafter"/>
</dbReference>
<evidence type="ECO:0000256" key="9">
    <source>
        <dbReference type="ARBA" id="ARBA00023239"/>
    </source>
</evidence>
<feature type="binding site" evidence="10">
    <location>
        <position position="476"/>
    </location>
    <ligand>
        <name>Mg(2+)</name>
        <dbReference type="ChEBI" id="CHEBI:18420"/>
    </ligand>
</feature>
<comment type="similarity">
    <text evidence="3 11">Belongs to the TPP enzyme family.</text>
</comment>
<reference evidence="15 16" key="1">
    <citation type="submission" date="2014-04" db="EMBL/GenBank/DDBJ databases">
        <authorList>
            <consortium name="DOE Joint Genome Institute"/>
            <person name="Kuo A."/>
            <person name="Tarkka M."/>
            <person name="Buscot F."/>
            <person name="Kohler A."/>
            <person name="Nagy L.G."/>
            <person name="Floudas D."/>
            <person name="Copeland A."/>
            <person name="Barry K.W."/>
            <person name="Cichocki N."/>
            <person name="Veneault-Fourrey C."/>
            <person name="LaButti K."/>
            <person name="Lindquist E.A."/>
            <person name="Lipzen A."/>
            <person name="Lundell T."/>
            <person name="Morin E."/>
            <person name="Murat C."/>
            <person name="Sun H."/>
            <person name="Tunlid A."/>
            <person name="Henrissat B."/>
            <person name="Grigoriev I.V."/>
            <person name="Hibbett D.S."/>
            <person name="Martin F."/>
            <person name="Nordberg H.P."/>
            <person name="Cantor M.N."/>
            <person name="Hua S.X."/>
        </authorList>
    </citation>
    <scope>NUCLEOTIDE SEQUENCE [LARGE SCALE GENOMIC DNA]</scope>
    <source>
        <strain evidence="15 16">F 1598</strain>
    </source>
</reference>
<dbReference type="OrthoDB" id="3970464at2759"/>
<feature type="domain" description="Thiamine pyrophosphate enzyme N-terminal TPP-binding" evidence="14">
    <location>
        <begin position="34"/>
        <end position="139"/>
    </location>
</feature>
<gene>
    <name evidence="15" type="ORF">PILCRDRAFT_219466</name>
</gene>
<evidence type="ECO:0000256" key="4">
    <source>
        <dbReference type="ARBA" id="ARBA00022723"/>
    </source>
</evidence>
<dbReference type="InterPro" id="IPR047213">
    <property type="entry name" value="TPP_PYR_PDC_IPDC-like"/>
</dbReference>
<dbReference type="GO" id="GO:0000287">
    <property type="term" value="F:magnesium ion binding"/>
    <property type="evidence" value="ECO:0007669"/>
    <property type="project" value="InterPro"/>
</dbReference>
<feature type="binding site" evidence="10">
    <location>
        <position position="503"/>
    </location>
    <ligand>
        <name>Mg(2+)</name>
        <dbReference type="ChEBI" id="CHEBI:18420"/>
    </ligand>
</feature>
<keyword evidence="8" id="KW-0496">Mitochondrion</keyword>
<name>A0A0C3BRZ2_PILCF</name>
<dbReference type="GO" id="GO:0005739">
    <property type="term" value="C:mitochondrion"/>
    <property type="evidence" value="ECO:0007669"/>
    <property type="project" value="UniProtKB-SubCell"/>
</dbReference>
<dbReference type="Pfam" id="PF00205">
    <property type="entry name" value="TPP_enzyme_M"/>
    <property type="match status" value="1"/>
</dbReference>
<organism evidence="15 16">
    <name type="scientific">Piloderma croceum (strain F 1598)</name>
    <dbReference type="NCBI Taxonomy" id="765440"/>
    <lineage>
        <taxon>Eukaryota</taxon>
        <taxon>Fungi</taxon>
        <taxon>Dikarya</taxon>
        <taxon>Basidiomycota</taxon>
        <taxon>Agaricomycotina</taxon>
        <taxon>Agaricomycetes</taxon>
        <taxon>Agaricomycetidae</taxon>
        <taxon>Atheliales</taxon>
        <taxon>Atheliaceae</taxon>
        <taxon>Piloderma</taxon>
    </lineage>
</organism>
<evidence type="ECO:0008006" key="17">
    <source>
        <dbReference type="Google" id="ProtNLM"/>
    </source>
</evidence>
<dbReference type="Gene3D" id="3.40.50.1220">
    <property type="entry name" value="TPP-binding domain"/>
    <property type="match status" value="1"/>
</dbReference>
<sequence length="597" mass="65707">MSSQDVPALQAEVARLQTEIHALRDGGEEITIPNYLLTRLEQLGVKHMFGVPGDFNLRFLDYVEDFPTIEWVGNCNELNAAYAADGYARVNEHSVGVVTTTFGVGELSAINGIAGAFSEMVPVLHITGVPSTDQQAHKSLLHHTLGDGRFDAYRKAAEQFTIAQADITSKVTAAAQIDRILTDLITYVRPVYLTMPTNMVDQKISSAPLSTPLSRRAQSNDPSVEKFVLDEIAKLAKAAQSESEKDGIVILVDACAIRHHVRDEVKELCEKTGFPVYAAPMGKTAVSEEYERYGGIYIGSVTAPEIKEKIENAKLILSIGSLKSDFNTGNFTYSIPVNNTVELHSEYTQVQYATFPNIGMKNLLPKLSNILLSYRSLAIQVPVPPYKIAVPTESNETITHTWFWPRVGKFFKPKDIVIAETGTSSFGLLDTPLPKESVFVSQILFGSIGWATGSTLGAAIAGRDLGLGRTILFTGDGSIQLTVQEISTMMRLGLKPIIFVINNEGYTIERCIHGKNRKYNDIANWHWTSLLKFFSDDPSGKLSNSYTVTNKAELSKLLDDPAFASTEKIQLVEVMMHKFDAPRALKVTTGFNESLEN</sequence>
<reference evidence="16" key="2">
    <citation type="submission" date="2015-01" db="EMBL/GenBank/DDBJ databases">
        <title>Evolutionary Origins and Diversification of the Mycorrhizal Mutualists.</title>
        <authorList>
            <consortium name="DOE Joint Genome Institute"/>
            <consortium name="Mycorrhizal Genomics Consortium"/>
            <person name="Kohler A."/>
            <person name="Kuo A."/>
            <person name="Nagy L.G."/>
            <person name="Floudas D."/>
            <person name="Copeland A."/>
            <person name="Barry K.W."/>
            <person name="Cichocki N."/>
            <person name="Veneault-Fourrey C."/>
            <person name="LaButti K."/>
            <person name="Lindquist E.A."/>
            <person name="Lipzen A."/>
            <person name="Lundell T."/>
            <person name="Morin E."/>
            <person name="Murat C."/>
            <person name="Riley R."/>
            <person name="Ohm R."/>
            <person name="Sun H."/>
            <person name="Tunlid A."/>
            <person name="Henrissat B."/>
            <person name="Grigoriev I.V."/>
            <person name="Hibbett D.S."/>
            <person name="Martin F."/>
        </authorList>
    </citation>
    <scope>NUCLEOTIDE SEQUENCE [LARGE SCALE GENOMIC DNA]</scope>
    <source>
        <strain evidence="16">F 1598</strain>
    </source>
</reference>
<evidence type="ECO:0000259" key="12">
    <source>
        <dbReference type="Pfam" id="PF00205"/>
    </source>
</evidence>
<evidence type="ECO:0000256" key="10">
    <source>
        <dbReference type="PIRSR" id="PIRSR036565-2"/>
    </source>
</evidence>
<keyword evidence="4 10" id="KW-0479">Metal-binding</keyword>
<dbReference type="Pfam" id="PF02776">
    <property type="entry name" value="TPP_enzyme_N"/>
    <property type="match status" value="1"/>
</dbReference>
<dbReference type="CDD" id="cd07038">
    <property type="entry name" value="TPP_PYR_PDC_IPDC_like"/>
    <property type="match status" value="1"/>
</dbReference>
<evidence type="ECO:0000256" key="3">
    <source>
        <dbReference type="ARBA" id="ARBA00007812"/>
    </source>
</evidence>
<dbReference type="Gene3D" id="3.40.50.970">
    <property type="match status" value="2"/>
</dbReference>
<accession>A0A0C3BRZ2</accession>
<dbReference type="FunFam" id="3.40.50.970:FF:000024">
    <property type="entry name" value="Pyruvate decarboxylase isozyme"/>
    <property type="match status" value="1"/>
</dbReference>
<dbReference type="InParanoid" id="A0A0C3BRZ2"/>
<dbReference type="SUPFAM" id="SSF52518">
    <property type="entry name" value="Thiamin diphosphate-binding fold (THDP-binding)"/>
    <property type="match status" value="2"/>
</dbReference>
<evidence type="ECO:0000259" key="14">
    <source>
        <dbReference type="Pfam" id="PF02776"/>
    </source>
</evidence>
<keyword evidence="6 10" id="KW-0460">Magnesium</keyword>
<evidence type="ECO:0000259" key="13">
    <source>
        <dbReference type="Pfam" id="PF02775"/>
    </source>
</evidence>
<dbReference type="AlphaFoldDB" id="A0A0C3BRZ2"/>
<dbReference type="GO" id="GO:0004737">
    <property type="term" value="F:pyruvate decarboxylase activity"/>
    <property type="evidence" value="ECO:0007669"/>
    <property type="project" value="TreeGrafter"/>
</dbReference>
<dbReference type="InterPro" id="IPR012000">
    <property type="entry name" value="Thiamin_PyroP_enz_cen_dom"/>
</dbReference>
<dbReference type="STRING" id="765440.A0A0C3BRZ2"/>
<dbReference type="EMBL" id="KN832975">
    <property type="protein sequence ID" value="KIM89288.1"/>
    <property type="molecule type" value="Genomic_DNA"/>
</dbReference>
<evidence type="ECO:0000256" key="5">
    <source>
        <dbReference type="ARBA" id="ARBA00022793"/>
    </source>
</evidence>
<feature type="domain" description="Thiamine pyrophosphate enzyme TPP-binding" evidence="13">
    <location>
        <begin position="437"/>
        <end position="510"/>
    </location>
</feature>
<dbReference type="PANTHER" id="PTHR43452">
    <property type="entry name" value="PYRUVATE DECARBOXYLASE"/>
    <property type="match status" value="1"/>
</dbReference>
<dbReference type="InterPro" id="IPR047214">
    <property type="entry name" value="TPP_PDC_IPDC"/>
</dbReference>
<dbReference type="InterPro" id="IPR011766">
    <property type="entry name" value="TPP_enzyme_TPP-bd"/>
</dbReference>
<comment type="cofactor">
    <cofactor evidence="1">
        <name>thiamine diphosphate</name>
        <dbReference type="ChEBI" id="CHEBI:58937"/>
    </cofactor>
</comment>
<dbReference type="InterPro" id="IPR012001">
    <property type="entry name" value="Thiamin_PyroP_enz_TPP-bd_dom"/>
</dbReference>
<evidence type="ECO:0000313" key="15">
    <source>
        <dbReference type="EMBL" id="KIM89288.1"/>
    </source>
</evidence>
<protein>
    <recommendedName>
        <fullName evidence="17">Pyruvate decarboxylase</fullName>
    </recommendedName>
</protein>
<dbReference type="GO" id="GO:0000949">
    <property type="term" value="P:aromatic amino acid family catabolic process to alcohol via Ehrlich pathway"/>
    <property type="evidence" value="ECO:0007669"/>
    <property type="project" value="TreeGrafter"/>
</dbReference>
<feature type="binding site" evidence="10">
    <location>
        <position position="505"/>
    </location>
    <ligand>
        <name>Mg(2+)</name>
        <dbReference type="ChEBI" id="CHEBI:18420"/>
    </ligand>
</feature>
<dbReference type="Proteomes" id="UP000054166">
    <property type="component" value="Unassembled WGS sequence"/>
</dbReference>
<dbReference type="HOGENOM" id="CLU_013748_0_2_1"/>
<evidence type="ECO:0000256" key="2">
    <source>
        <dbReference type="ARBA" id="ARBA00004173"/>
    </source>
</evidence>
<evidence type="ECO:0000256" key="6">
    <source>
        <dbReference type="ARBA" id="ARBA00022842"/>
    </source>
</evidence>
<dbReference type="InterPro" id="IPR012110">
    <property type="entry name" value="PDC/IPDC-like"/>
</dbReference>
<dbReference type="GO" id="GO:0005829">
    <property type="term" value="C:cytosol"/>
    <property type="evidence" value="ECO:0007669"/>
    <property type="project" value="TreeGrafter"/>
</dbReference>
<dbReference type="Pfam" id="PF02775">
    <property type="entry name" value="TPP_enzyme_C"/>
    <property type="match status" value="1"/>
</dbReference>
<dbReference type="GO" id="GO:0030976">
    <property type="term" value="F:thiamine pyrophosphate binding"/>
    <property type="evidence" value="ECO:0007669"/>
    <property type="project" value="InterPro"/>
</dbReference>
<dbReference type="FunFam" id="3.40.50.970:FF:000019">
    <property type="entry name" value="Pyruvate decarboxylase isozyme"/>
    <property type="match status" value="1"/>
</dbReference>
<dbReference type="FunCoup" id="A0A0C3BRZ2">
    <property type="interactions" value="124"/>
</dbReference>
<evidence type="ECO:0000256" key="11">
    <source>
        <dbReference type="RuleBase" id="RU362132"/>
    </source>
</evidence>
<dbReference type="PANTHER" id="PTHR43452:SF30">
    <property type="entry name" value="PYRUVATE DECARBOXYLASE ISOZYME 1-RELATED"/>
    <property type="match status" value="1"/>
</dbReference>
<keyword evidence="9" id="KW-0456">Lyase</keyword>